<dbReference type="PhylomeDB" id="E9FZ77"/>
<organism evidence="9 10">
    <name type="scientific">Daphnia pulex</name>
    <name type="common">Water flea</name>
    <dbReference type="NCBI Taxonomy" id="6669"/>
    <lineage>
        <taxon>Eukaryota</taxon>
        <taxon>Metazoa</taxon>
        <taxon>Ecdysozoa</taxon>
        <taxon>Arthropoda</taxon>
        <taxon>Crustacea</taxon>
        <taxon>Branchiopoda</taxon>
        <taxon>Diplostraca</taxon>
        <taxon>Cladocera</taxon>
        <taxon>Anomopoda</taxon>
        <taxon>Daphniidae</taxon>
        <taxon>Daphnia</taxon>
    </lineage>
</organism>
<keyword evidence="4 8" id="KW-1133">Transmembrane helix</keyword>
<reference evidence="9 10" key="1">
    <citation type="journal article" date="2011" name="Science">
        <title>The ecoresponsive genome of Daphnia pulex.</title>
        <authorList>
            <person name="Colbourne J.K."/>
            <person name="Pfrender M.E."/>
            <person name="Gilbert D."/>
            <person name="Thomas W.K."/>
            <person name="Tucker A."/>
            <person name="Oakley T.H."/>
            <person name="Tokishita S."/>
            <person name="Aerts A."/>
            <person name="Arnold G.J."/>
            <person name="Basu M.K."/>
            <person name="Bauer D.J."/>
            <person name="Caceres C.E."/>
            <person name="Carmel L."/>
            <person name="Casola C."/>
            <person name="Choi J.H."/>
            <person name="Detter J.C."/>
            <person name="Dong Q."/>
            <person name="Dusheyko S."/>
            <person name="Eads B.D."/>
            <person name="Frohlich T."/>
            <person name="Geiler-Samerotte K.A."/>
            <person name="Gerlach D."/>
            <person name="Hatcher P."/>
            <person name="Jogdeo S."/>
            <person name="Krijgsveld J."/>
            <person name="Kriventseva E.V."/>
            <person name="Kultz D."/>
            <person name="Laforsch C."/>
            <person name="Lindquist E."/>
            <person name="Lopez J."/>
            <person name="Manak J.R."/>
            <person name="Muller J."/>
            <person name="Pangilinan J."/>
            <person name="Patwardhan R.P."/>
            <person name="Pitluck S."/>
            <person name="Pritham E.J."/>
            <person name="Rechtsteiner A."/>
            <person name="Rho M."/>
            <person name="Rogozin I.B."/>
            <person name="Sakarya O."/>
            <person name="Salamov A."/>
            <person name="Schaack S."/>
            <person name="Shapiro H."/>
            <person name="Shiga Y."/>
            <person name="Skalitzky C."/>
            <person name="Smith Z."/>
            <person name="Souvorov A."/>
            <person name="Sung W."/>
            <person name="Tang Z."/>
            <person name="Tsuchiya D."/>
            <person name="Tu H."/>
            <person name="Vos H."/>
            <person name="Wang M."/>
            <person name="Wolf Y.I."/>
            <person name="Yamagata H."/>
            <person name="Yamada T."/>
            <person name="Ye Y."/>
            <person name="Shaw J.R."/>
            <person name="Andrews J."/>
            <person name="Crease T.J."/>
            <person name="Tang H."/>
            <person name="Lucas S.M."/>
            <person name="Robertson H.M."/>
            <person name="Bork P."/>
            <person name="Koonin E.V."/>
            <person name="Zdobnov E.M."/>
            <person name="Grigoriev I.V."/>
            <person name="Lynch M."/>
            <person name="Boore J.L."/>
        </authorList>
    </citation>
    <scope>NUCLEOTIDE SEQUENCE [LARGE SCALE GENOMIC DNA]</scope>
</reference>
<gene>
    <name evidence="9" type="ORF">DAPPUDRAFT_235852</name>
</gene>
<dbReference type="HOGENOM" id="CLU_1620711_0_0_1"/>
<evidence type="ECO:0000256" key="1">
    <source>
        <dbReference type="ARBA" id="ARBA00004651"/>
    </source>
</evidence>
<evidence type="ECO:0000256" key="7">
    <source>
        <dbReference type="ARBA" id="ARBA00023180"/>
    </source>
</evidence>
<evidence type="ECO:0000313" key="9">
    <source>
        <dbReference type="EMBL" id="EFX87006.1"/>
    </source>
</evidence>
<protein>
    <recommendedName>
        <fullName evidence="11">Ionotropic glutamate receptor C-terminal domain-containing protein</fullName>
    </recommendedName>
</protein>
<dbReference type="InParanoid" id="E9FZ77"/>
<dbReference type="AlphaFoldDB" id="E9FZ77"/>
<evidence type="ECO:0000256" key="3">
    <source>
        <dbReference type="ARBA" id="ARBA00022692"/>
    </source>
</evidence>
<keyword evidence="7" id="KW-0325">Glycoprotein</keyword>
<sequence>MSSLALPKNSGYTKTVSRGLLEIMQAGLLDYWEEWFRPTPPQCQGNIESFNPPDSKALKMKDHPPALTLKNLTGAFIVLLLGFSLSLLAFLCEKIISNPNRQSRRSKKARNNAINFDSQNKSAVKAEVENNIHENNEFNQTAKIKQPEPTTNIITVDIHNQSTS</sequence>
<keyword evidence="10" id="KW-1185">Reference proteome</keyword>
<proteinExistence type="predicted"/>
<dbReference type="InterPro" id="IPR052192">
    <property type="entry name" value="Insect_Ionotropic_Sensory_Rcpt"/>
</dbReference>
<dbReference type="EMBL" id="GL732528">
    <property type="protein sequence ID" value="EFX87006.1"/>
    <property type="molecule type" value="Genomic_DNA"/>
</dbReference>
<evidence type="ECO:0008006" key="11">
    <source>
        <dbReference type="Google" id="ProtNLM"/>
    </source>
</evidence>
<evidence type="ECO:0000256" key="5">
    <source>
        <dbReference type="ARBA" id="ARBA00023136"/>
    </source>
</evidence>
<evidence type="ECO:0000313" key="10">
    <source>
        <dbReference type="Proteomes" id="UP000000305"/>
    </source>
</evidence>
<accession>E9FZ77</accession>
<comment type="subcellular location">
    <subcellularLocation>
        <location evidence="1">Cell membrane</location>
        <topology evidence="1">Multi-pass membrane protein</topology>
    </subcellularLocation>
</comment>
<name>E9FZ77_DAPPU</name>
<dbReference type="GO" id="GO:0005886">
    <property type="term" value="C:plasma membrane"/>
    <property type="evidence" value="ECO:0007669"/>
    <property type="project" value="UniProtKB-SubCell"/>
</dbReference>
<evidence type="ECO:0000256" key="8">
    <source>
        <dbReference type="SAM" id="Phobius"/>
    </source>
</evidence>
<dbReference type="Proteomes" id="UP000000305">
    <property type="component" value="Unassembled WGS sequence"/>
</dbReference>
<keyword evidence="5 8" id="KW-0472">Membrane</keyword>
<dbReference type="OrthoDB" id="8182981at2759"/>
<keyword evidence="3 8" id="KW-0812">Transmembrane</keyword>
<evidence type="ECO:0000256" key="4">
    <source>
        <dbReference type="ARBA" id="ARBA00022989"/>
    </source>
</evidence>
<feature type="transmembrane region" description="Helical" evidence="8">
    <location>
        <begin position="72"/>
        <end position="92"/>
    </location>
</feature>
<dbReference type="PANTHER" id="PTHR42643:SF24">
    <property type="entry name" value="IONOTROPIC RECEPTOR 60A"/>
    <property type="match status" value="1"/>
</dbReference>
<dbReference type="KEGG" id="dpx:DAPPUDRAFT_235852"/>
<dbReference type="PANTHER" id="PTHR42643">
    <property type="entry name" value="IONOTROPIC RECEPTOR 20A-RELATED"/>
    <property type="match status" value="1"/>
</dbReference>
<evidence type="ECO:0000256" key="2">
    <source>
        <dbReference type="ARBA" id="ARBA00022475"/>
    </source>
</evidence>
<keyword evidence="2" id="KW-1003">Cell membrane</keyword>
<keyword evidence="6" id="KW-0675">Receptor</keyword>
<evidence type="ECO:0000256" key="6">
    <source>
        <dbReference type="ARBA" id="ARBA00023170"/>
    </source>
</evidence>